<dbReference type="Proteomes" id="UP000244178">
    <property type="component" value="Unassembled WGS sequence"/>
</dbReference>
<feature type="transmembrane region" description="Helical" evidence="2">
    <location>
        <begin position="15"/>
        <end position="37"/>
    </location>
</feature>
<comment type="caution">
    <text evidence="3">The sequence shown here is derived from an EMBL/GenBank/DDBJ whole genome shotgun (WGS) entry which is preliminary data.</text>
</comment>
<reference evidence="3 4" key="1">
    <citation type="submission" date="2018-03" db="EMBL/GenBank/DDBJ databases">
        <title>Draft genome sequence of the plant growth promoting rhizobacterium Pseudomonas protegens strain BNJ-SS-45 isolated from wheat (Triticum aestivum) rhizosphere.</title>
        <authorList>
            <person name="Bajpai A."/>
            <person name="Shende K."/>
            <person name="Meena N."/>
            <person name="Upadhyayula S.R."/>
            <person name="Suravajhala P."/>
            <person name="Medicherla K.M."/>
            <person name="Johri B.N."/>
        </authorList>
    </citation>
    <scope>NUCLEOTIDE SEQUENCE [LARGE SCALE GENOMIC DNA]</scope>
    <source>
        <strain evidence="3 4">BNJ-SS-45</strain>
    </source>
</reference>
<feature type="transmembrane region" description="Helical" evidence="2">
    <location>
        <begin position="106"/>
        <end position="127"/>
    </location>
</feature>
<evidence type="ECO:0000256" key="2">
    <source>
        <dbReference type="SAM" id="Phobius"/>
    </source>
</evidence>
<feature type="transmembrane region" description="Helical" evidence="2">
    <location>
        <begin position="49"/>
        <end position="72"/>
    </location>
</feature>
<gene>
    <name evidence="3" type="ORF">C5U62_30560</name>
</gene>
<sequence length="175" mass="19761">MTLWVLCHWEVCESLAILLVPFQLYTLCFMSISMLILRFRGRMPMFVACLLMLVIAGWPSANLLFATLPYSLDYKDYRENLRQVRAQERQQQKLAMKDVDKQPVHLAGGMAGLEAIKVMMVTLPYWIEAQEQRKSARVLQEQVPVQSPKAPEAVGVKPPKAVEQAPEAVSGNSGQ</sequence>
<proteinExistence type="predicted"/>
<feature type="region of interest" description="Disordered" evidence="1">
    <location>
        <begin position="143"/>
        <end position="175"/>
    </location>
</feature>
<evidence type="ECO:0000256" key="1">
    <source>
        <dbReference type="SAM" id="MobiDB-lite"/>
    </source>
</evidence>
<keyword evidence="2" id="KW-0812">Transmembrane</keyword>
<organism evidence="3 4">
    <name type="scientific">Pseudomonas protegens</name>
    <dbReference type="NCBI Taxonomy" id="380021"/>
    <lineage>
        <taxon>Bacteria</taxon>
        <taxon>Pseudomonadati</taxon>
        <taxon>Pseudomonadota</taxon>
        <taxon>Gammaproteobacteria</taxon>
        <taxon>Pseudomonadales</taxon>
        <taxon>Pseudomonadaceae</taxon>
        <taxon>Pseudomonas</taxon>
    </lineage>
</organism>
<evidence type="ECO:0000313" key="4">
    <source>
        <dbReference type="Proteomes" id="UP000244178"/>
    </source>
</evidence>
<keyword evidence="2" id="KW-0472">Membrane</keyword>
<accession>A0A2T6GBX6</accession>
<dbReference type="AlphaFoldDB" id="A0A2T6GBX6"/>
<keyword evidence="2" id="KW-1133">Transmembrane helix</keyword>
<protein>
    <submittedName>
        <fullName evidence="3">Uncharacterized protein</fullName>
    </submittedName>
</protein>
<dbReference type="EMBL" id="PYJM01000010">
    <property type="protein sequence ID" value="PUA41665.1"/>
    <property type="molecule type" value="Genomic_DNA"/>
</dbReference>
<name>A0A2T6GBX6_9PSED</name>
<evidence type="ECO:0000313" key="3">
    <source>
        <dbReference type="EMBL" id="PUA41665.1"/>
    </source>
</evidence>